<reference evidence="2 3" key="1">
    <citation type="submission" date="2023-03" db="EMBL/GenBank/DDBJ databases">
        <title>High-quality genome of Scylla paramamosain provides insights in environmental adaptation.</title>
        <authorList>
            <person name="Zhang L."/>
        </authorList>
    </citation>
    <scope>NUCLEOTIDE SEQUENCE [LARGE SCALE GENOMIC DNA]</scope>
    <source>
        <strain evidence="2">LZ_2023a</strain>
        <tissue evidence="2">Muscle</tissue>
    </source>
</reference>
<dbReference type="PANTHER" id="PTHR43447">
    <property type="entry name" value="ALPHA-AMYLASE"/>
    <property type="match status" value="1"/>
</dbReference>
<evidence type="ECO:0000256" key="1">
    <source>
        <dbReference type="ARBA" id="ARBA00008061"/>
    </source>
</evidence>
<proteinExistence type="inferred from homology"/>
<evidence type="ECO:0000313" key="3">
    <source>
        <dbReference type="Proteomes" id="UP001487740"/>
    </source>
</evidence>
<name>A0AAW0TD70_SCYPA</name>
<dbReference type="InterPro" id="IPR017853">
    <property type="entry name" value="GH"/>
</dbReference>
<dbReference type="Gene3D" id="3.20.20.80">
    <property type="entry name" value="Glycosidases"/>
    <property type="match status" value="1"/>
</dbReference>
<dbReference type="EMBL" id="JARAKH010000032">
    <property type="protein sequence ID" value="KAK8385633.1"/>
    <property type="molecule type" value="Genomic_DNA"/>
</dbReference>
<evidence type="ECO:0008006" key="4">
    <source>
        <dbReference type="Google" id="ProtNLM"/>
    </source>
</evidence>
<organism evidence="2 3">
    <name type="scientific">Scylla paramamosain</name>
    <name type="common">Mud crab</name>
    <dbReference type="NCBI Taxonomy" id="85552"/>
    <lineage>
        <taxon>Eukaryota</taxon>
        <taxon>Metazoa</taxon>
        <taxon>Ecdysozoa</taxon>
        <taxon>Arthropoda</taxon>
        <taxon>Crustacea</taxon>
        <taxon>Multicrustacea</taxon>
        <taxon>Malacostraca</taxon>
        <taxon>Eumalacostraca</taxon>
        <taxon>Eucarida</taxon>
        <taxon>Decapoda</taxon>
        <taxon>Pleocyemata</taxon>
        <taxon>Brachyura</taxon>
        <taxon>Eubrachyura</taxon>
        <taxon>Portunoidea</taxon>
        <taxon>Portunidae</taxon>
        <taxon>Portuninae</taxon>
        <taxon>Scylla</taxon>
    </lineage>
</organism>
<sequence>MEGDNGVMSHPAHTIVHLFEWRWEDIALECKNFLAPMGFWGVQVSPPQEHPVSSDNSWKQRYQPVSYDLESRSGTKDQFVDMVRQCNDVGRKVSG</sequence>
<dbReference type="Proteomes" id="UP001487740">
    <property type="component" value="Unassembled WGS sequence"/>
</dbReference>
<comment type="similarity">
    <text evidence="1">Belongs to the glycosyl hydrolase 13 family.</text>
</comment>
<dbReference type="SUPFAM" id="SSF51445">
    <property type="entry name" value="(Trans)glycosidases"/>
    <property type="match status" value="1"/>
</dbReference>
<keyword evidence="3" id="KW-1185">Reference proteome</keyword>
<comment type="caution">
    <text evidence="2">The sequence shown here is derived from an EMBL/GenBank/DDBJ whole genome shotgun (WGS) entry which is preliminary data.</text>
</comment>
<protein>
    <recommendedName>
        <fullName evidence="4">Alpha-amylase</fullName>
    </recommendedName>
</protein>
<accession>A0AAW0TD70</accession>
<gene>
    <name evidence="2" type="ORF">O3P69_016428</name>
</gene>
<dbReference type="AlphaFoldDB" id="A0AAW0TD70"/>
<evidence type="ECO:0000313" key="2">
    <source>
        <dbReference type="EMBL" id="KAK8385633.1"/>
    </source>
</evidence>